<feature type="compositionally biased region" description="Low complexity" evidence="3">
    <location>
        <begin position="343"/>
        <end position="352"/>
    </location>
</feature>
<dbReference type="InterPro" id="IPR036860">
    <property type="entry name" value="SH2_dom_sf"/>
</dbReference>
<keyword evidence="1" id="KW-0963">Cytoplasm</keyword>
<keyword evidence="2" id="KW-0727">SH2 domain</keyword>
<proteinExistence type="predicted"/>
<evidence type="ECO:0000259" key="4">
    <source>
        <dbReference type="PROSITE" id="PS50001"/>
    </source>
</evidence>
<dbReference type="GO" id="GO:0005737">
    <property type="term" value="C:cytoplasm"/>
    <property type="evidence" value="ECO:0000318"/>
    <property type="project" value="GO_Central"/>
</dbReference>
<evidence type="ECO:0000259" key="5">
    <source>
        <dbReference type="PROSITE" id="PS51823"/>
    </source>
</evidence>
<dbReference type="GO" id="GO:0003729">
    <property type="term" value="F:mRNA binding"/>
    <property type="evidence" value="ECO:0000318"/>
    <property type="project" value="GO_Central"/>
</dbReference>
<dbReference type="SUPFAM" id="SSF55550">
    <property type="entry name" value="SH2 domain"/>
    <property type="match status" value="1"/>
</dbReference>
<feature type="domain" description="Clu" evidence="5">
    <location>
        <begin position="381"/>
        <end position="627"/>
    </location>
</feature>
<organism evidence="6 7">
    <name type="scientific">Dictyostelium purpureum</name>
    <name type="common">Slime mold</name>
    <dbReference type="NCBI Taxonomy" id="5786"/>
    <lineage>
        <taxon>Eukaryota</taxon>
        <taxon>Amoebozoa</taxon>
        <taxon>Evosea</taxon>
        <taxon>Eumycetozoa</taxon>
        <taxon>Dictyostelia</taxon>
        <taxon>Dictyosteliales</taxon>
        <taxon>Dictyosteliaceae</taxon>
        <taxon>Dictyostelium</taxon>
    </lineage>
</organism>
<dbReference type="Pfam" id="PF00017">
    <property type="entry name" value="SH2"/>
    <property type="match status" value="1"/>
</dbReference>
<dbReference type="PANTHER" id="PTHR12601">
    <property type="entry name" value="EUKARYOTIC TRANSLATION INITIATION FACTOR 3 SUBUNIT EIF-3"/>
    <property type="match status" value="1"/>
</dbReference>
<reference evidence="7" key="1">
    <citation type="journal article" date="2011" name="Genome Biol.">
        <title>Comparative genomics of the social amoebae Dictyostelium discoideum and Dictyostelium purpureum.</title>
        <authorList>
            <consortium name="US DOE Joint Genome Institute (JGI-PGF)"/>
            <person name="Sucgang R."/>
            <person name="Kuo A."/>
            <person name="Tian X."/>
            <person name="Salerno W."/>
            <person name="Parikh A."/>
            <person name="Feasley C.L."/>
            <person name="Dalin E."/>
            <person name="Tu H."/>
            <person name="Huang E."/>
            <person name="Barry K."/>
            <person name="Lindquist E."/>
            <person name="Shapiro H."/>
            <person name="Bruce D."/>
            <person name="Schmutz J."/>
            <person name="Salamov A."/>
            <person name="Fey P."/>
            <person name="Gaudet P."/>
            <person name="Anjard C."/>
            <person name="Babu M.M."/>
            <person name="Basu S."/>
            <person name="Bushmanova Y."/>
            <person name="van der Wel H."/>
            <person name="Katoh-Kurasawa M."/>
            <person name="Dinh C."/>
            <person name="Coutinho P.M."/>
            <person name="Saito T."/>
            <person name="Elias M."/>
            <person name="Schaap P."/>
            <person name="Kay R.R."/>
            <person name="Henrissat B."/>
            <person name="Eichinger L."/>
            <person name="Rivero F."/>
            <person name="Putnam N.H."/>
            <person name="West C.M."/>
            <person name="Loomis W.F."/>
            <person name="Chisholm R.L."/>
            <person name="Shaulsky G."/>
            <person name="Strassmann J.E."/>
            <person name="Queller D.C."/>
            <person name="Kuspa A."/>
            <person name="Grigoriev I.V."/>
        </authorList>
    </citation>
    <scope>NUCLEOTIDE SEQUENCE [LARGE SCALE GENOMIC DNA]</scope>
    <source>
        <strain evidence="7">QSDP1</strain>
    </source>
</reference>
<dbReference type="AlphaFoldDB" id="F1A158"/>
<gene>
    <name evidence="6" type="ORF">DICPUDRAFT_158242</name>
</gene>
<accession>F1A158</accession>
<feature type="compositionally biased region" description="Low complexity" evidence="3">
    <location>
        <begin position="1084"/>
        <end position="1103"/>
    </location>
</feature>
<dbReference type="PROSITE" id="PS50001">
    <property type="entry name" value="SH2"/>
    <property type="match status" value="1"/>
</dbReference>
<dbReference type="Gene3D" id="1.25.40.10">
    <property type="entry name" value="Tetratricopeptide repeat domain"/>
    <property type="match status" value="1"/>
</dbReference>
<dbReference type="Pfam" id="PF12807">
    <property type="entry name" value="eIF3_p135"/>
    <property type="match status" value="1"/>
</dbReference>
<dbReference type="GO" id="GO:0010628">
    <property type="term" value="P:positive regulation of gene expression"/>
    <property type="evidence" value="ECO:0007669"/>
    <property type="project" value="EnsemblProtists"/>
</dbReference>
<sequence length="1172" mass="130661">MDISNRCTDVNELLSALPEYHRRFQLNPEDSDNFIKYVNTLIYLRKKSIGSDSSSSSSYLAISPPIPPSPPHSTGKIKKLEDVFIYIDVLKKSPNVASDFFEISFHNPMLFPTAHRVDHYNPVTVPRFNQAVYYAPNANGSTLYGNVNNNNNIPTTTITATTTSTTSTTTTTTTNTTINTAINSYGNNNNNSNDNNKSNYGNNNNNSNLSTNRDRSQSAPVTIGSSSLLSVALSSTTSVTNSVNIKTTGDNKVEVNGLGSSQLSILPNLSNFQIGTSPPLSSQFLPTHSINIKNININNNNNSFVNSINNKNNGNSTSSLYVDDNYNPDEYLDDNNENEDDNSNNNNSNNKNNLINIKVNHFSDSCGDLHFEKLSTSDLEAIRAKYANSTLTETMNIASKEPKVRNWSLEFWNALQMDHNCGTESLKRSQKIQSIAKEFVEVATKHGVTIIQEKQLSKGWTIPPHDAGGIAGGLKYLKDGIFFKFAVDAFGIYGGDAFAMKSAGHELKGLMAYFNCQIDGLFLPMMTLIDYMGYRLIATSQLNIEADKTLVYGSNDGGETVRNNSLEMEDKMKKAAEILNLKGHLTGQSENKTFLYGPCDIEGHITKDKHFVVIDTARVFPPEKPIEGKRGSHLYTLLRPELVRSSKVPLSSDAFTKFGGSDSDVNNEEVERSQKRLLNHVIPSFVLLMNQRTKKTKCKNIMELSHNLMLIDSMHREGINVRYLQRLKKTDIHALDQRLSTIINTEIIARKIKNRLRSHFRSTPLIDGQPDLDSICKFLNRMITISLLQSCDLDGFSLELLLHRISQMTGISFKKDDTYKKFEHSESLKVSDIDEIKPKVKFLHMVPYQQGVALFHQAISLSKTNDIQTDNTFHLASEKFKLAIQSKPDDYEILTHWGILLSMRAKFLSETKDYIKVHGKAEIEKLYQIAIDKFHLAVKIKRNHHYALYNWADALRNWASIKSGSDSTELEKKAKMKLKEAGVFEKKWFFGTLETGGAASLLSGKEAGSFIIRNSNSRPGSFVFSYLSDPHRKILHSIIKSSSNGYHVENLPPRKISSSTTSSPARSGSSQNLTELASLSLSSSTTSLSSSTSSTSSTSSSSSIPRVGSSNNLNKNQEIVFNEASTTTPTSRNLNSLSQTSSNKTLSYKTLEEFVIEKIKQGYIPITKDWWE</sequence>
<feature type="compositionally biased region" description="Low complexity" evidence="3">
    <location>
        <begin position="1057"/>
        <end position="1070"/>
    </location>
</feature>
<dbReference type="eggNOG" id="KOG1839">
    <property type="taxonomic scope" value="Eukaryota"/>
</dbReference>
<feature type="compositionally biased region" description="Low complexity" evidence="3">
    <location>
        <begin position="181"/>
        <end position="211"/>
    </location>
</feature>
<dbReference type="PROSITE" id="PS51823">
    <property type="entry name" value="CLU"/>
    <property type="match status" value="1"/>
</dbReference>
<dbReference type="SMART" id="SM00252">
    <property type="entry name" value="SH2"/>
    <property type="match status" value="1"/>
</dbReference>
<evidence type="ECO:0000313" key="6">
    <source>
        <dbReference type="EMBL" id="EGC30073.1"/>
    </source>
</evidence>
<dbReference type="RefSeq" id="XP_003293403.1">
    <property type="nucleotide sequence ID" value="XM_003293355.1"/>
</dbReference>
<dbReference type="FunFam" id="3.30.505.10:FF:000166">
    <property type="match status" value="1"/>
</dbReference>
<dbReference type="GeneID" id="10511251"/>
<dbReference type="PANTHER" id="PTHR12601:SF13">
    <property type="entry name" value="SH2 DOMAIN-CONTAINING PROTEIN"/>
    <property type="match status" value="1"/>
</dbReference>
<dbReference type="Gene3D" id="3.30.505.10">
    <property type="entry name" value="SH2 domain"/>
    <property type="match status" value="1"/>
</dbReference>
<dbReference type="FunCoup" id="F1A158">
    <property type="interactions" value="401"/>
</dbReference>
<feature type="region of interest" description="Disordered" evidence="3">
    <location>
        <begin position="181"/>
        <end position="221"/>
    </location>
</feature>
<feature type="compositionally biased region" description="Acidic residues" evidence="3">
    <location>
        <begin position="326"/>
        <end position="342"/>
    </location>
</feature>
<evidence type="ECO:0000256" key="3">
    <source>
        <dbReference type="SAM" id="MobiDB-lite"/>
    </source>
</evidence>
<feature type="region of interest" description="Disordered" evidence="3">
    <location>
        <begin position="1049"/>
        <end position="1070"/>
    </location>
</feature>
<feature type="region of interest" description="Disordered" evidence="3">
    <location>
        <begin position="1084"/>
        <end position="1114"/>
    </location>
</feature>
<dbReference type="InterPro" id="IPR000980">
    <property type="entry name" value="SH2"/>
</dbReference>
<name>F1A158_DICPU</name>
<dbReference type="EMBL" id="GL871361">
    <property type="protein sequence ID" value="EGC30073.1"/>
    <property type="molecule type" value="Genomic_DNA"/>
</dbReference>
<evidence type="ECO:0000256" key="2">
    <source>
        <dbReference type="PROSITE-ProRule" id="PRU00191"/>
    </source>
</evidence>
<feature type="compositionally biased region" description="Low complexity" evidence="3">
    <location>
        <begin position="315"/>
        <end position="325"/>
    </location>
</feature>
<dbReference type="VEuPathDB" id="AmoebaDB:DICPUDRAFT_158242"/>
<dbReference type="InParanoid" id="F1A158"/>
<protein>
    <recommendedName>
        <fullName evidence="8">SH2 domain-containing protein</fullName>
    </recommendedName>
</protein>
<dbReference type="CDD" id="cd00173">
    <property type="entry name" value="SH2"/>
    <property type="match status" value="1"/>
</dbReference>
<evidence type="ECO:0008006" key="8">
    <source>
        <dbReference type="Google" id="ProtNLM"/>
    </source>
</evidence>
<evidence type="ECO:0000313" key="7">
    <source>
        <dbReference type="Proteomes" id="UP000001064"/>
    </source>
</evidence>
<dbReference type="Proteomes" id="UP000001064">
    <property type="component" value="Unassembled WGS sequence"/>
</dbReference>
<dbReference type="InterPro" id="IPR027523">
    <property type="entry name" value="CLU_prot"/>
</dbReference>
<dbReference type="InterPro" id="IPR025697">
    <property type="entry name" value="CLU_dom"/>
</dbReference>
<dbReference type="KEGG" id="dpp:DICPUDRAFT_158242"/>
<feature type="region of interest" description="Disordered" evidence="3">
    <location>
        <begin position="315"/>
        <end position="352"/>
    </location>
</feature>
<evidence type="ECO:0000256" key="1">
    <source>
        <dbReference type="ARBA" id="ARBA00022490"/>
    </source>
</evidence>
<dbReference type="GO" id="GO:0048312">
    <property type="term" value="P:intracellular distribution of mitochondria"/>
    <property type="evidence" value="ECO:0000318"/>
    <property type="project" value="GO_Central"/>
</dbReference>
<keyword evidence="7" id="KW-1185">Reference proteome</keyword>
<feature type="domain" description="SH2" evidence="4">
    <location>
        <begin position="988"/>
        <end position="1058"/>
    </location>
</feature>
<dbReference type="Pfam" id="PF13236">
    <property type="entry name" value="CLU"/>
    <property type="match status" value="1"/>
</dbReference>
<dbReference type="InterPro" id="IPR033646">
    <property type="entry name" value="CLU-central"/>
</dbReference>
<dbReference type="InterPro" id="IPR011990">
    <property type="entry name" value="TPR-like_helical_dom_sf"/>
</dbReference>
<dbReference type="OrthoDB" id="8815311at2759"/>
<dbReference type="OMA" id="YEILTHW"/>
<dbReference type="SUPFAM" id="SSF48452">
    <property type="entry name" value="TPR-like"/>
    <property type="match status" value="1"/>
</dbReference>